<dbReference type="SUPFAM" id="SSF52540">
    <property type="entry name" value="P-loop containing nucleoside triphosphate hydrolases"/>
    <property type="match status" value="1"/>
</dbReference>
<dbReference type="GO" id="GO:0003924">
    <property type="term" value="F:GTPase activity"/>
    <property type="evidence" value="ECO:0007669"/>
    <property type="project" value="TreeGrafter"/>
</dbReference>
<evidence type="ECO:0000313" key="13">
    <source>
        <dbReference type="EMBL" id="VDN54447.1"/>
    </source>
</evidence>
<dbReference type="AlphaFoldDB" id="A0A3P7QI51"/>
<sequence>MHKVGGKVKKKNRRIGTKNVDAKAYTFRSAVKAGRAIRRAADKGERKKHIPLVDRTPVEPPPYIVAIVGPPKVGKSTLLRCLVKHYVRITLTEIRGPITIVTGKTRRVTFTEVCSDISSMIDIAKIADLVLLMVDASYGFEMETFEFLNICQVHGMPRIMGILSHLDVIKKKEKVKHAKKLLKHRFWTEVYQGAKLFYLSGMINEHYLRNEIHNLARFISVAKLRPLAWRIDHPYVYCDRYEDLTNPEILHDNPRANRVISLYGWVRGTFLKSHSAVHIPGVGDFRIKEINALSDPCPLPSKEKVKRTLNERERIIYAPFSGLGGIVYDKDAIYIDTGGSHTFRKPRHELLRALDNIKQGIDDKMGKMGLKLISDAKNDLIETDASGEADDIEEGENGFGNENETVGRGDIDEDESRESCLTDDSWSALSKKAQSMYELKKQSRFKWSTVVYNETESGFNSVINSGNDRITKIRVTAAENRRKNDKERLKNKFNAEYDEANRYYLQLKDEFEQQAKLNKSVFDNLDEDVRQKLEGFRPGTYVRVEFENIPVEFIDNFDPTKPYIIGGLITAEQNFGSLQVRIKKHRWYERILKSRDPLIISCGWRRFQTVVIYSMQDHNMRQRFLKYTPQHMYCQAVFWGPVVAQNTGFLALQSLTETMGFRIAATGVVLNLDKAFEVVKKLKLIGYPYEIFKKSAFIKGMFNSTLEVAKFEGASIRTVSGIRGIIKKAQREPHGAFRATFEDKILLSDIVFLRSWVTVPVPRFCATVTNHLLRSDTEWEGIRTVGRLRFERGLKAPMKNDSVYQEIKRRPFESAPLVIPKTLQKDLPYRLKPKYVKNIKVLDDRLISKHTAVILEPHESKLHRFLEMLDVVNADKVKKNREAMVERVKKHRKVTYYAIYLCYCVCFC</sequence>
<organism evidence="13 14">
    <name type="scientific">Dracunculus medinensis</name>
    <name type="common">Guinea worm</name>
    <dbReference type="NCBI Taxonomy" id="318479"/>
    <lineage>
        <taxon>Eukaryota</taxon>
        <taxon>Metazoa</taxon>
        <taxon>Ecdysozoa</taxon>
        <taxon>Nematoda</taxon>
        <taxon>Chromadorea</taxon>
        <taxon>Rhabditida</taxon>
        <taxon>Spirurina</taxon>
        <taxon>Dracunculoidea</taxon>
        <taxon>Dracunculidae</taxon>
        <taxon>Dracunculus</taxon>
    </lineage>
</organism>
<comment type="catalytic activity">
    <reaction evidence="9">
        <text>GTP + H2O = GDP + phosphate + H(+)</text>
        <dbReference type="Rhea" id="RHEA:19669"/>
        <dbReference type="ChEBI" id="CHEBI:15377"/>
        <dbReference type="ChEBI" id="CHEBI:15378"/>
        <dbReference type="ChEBI" id="CHEBI:37565"/>
        <dbReference type="ChEBI" id="CHEBI:43474"/>
        <dbReference type="ChEBI" id="CHEBI:58189"/>
    </reaction>
    <physiologicalReaction direction="left-to-right" evidence="9">
        <dbReference type="Rhea" id="RHEA:19670"/>
    </physiologicalReaction>
</comment>
<proteinExistence type="inferred from homology"/>
<evidence type="ECO:0000259" key="12">
    <source>
        <dbReference type="PROSITE" id="PS51714"/>
    </source>
</evidence>
<dbReference type="InterPro" id="IPR012948">
    <property type="entry name" value="AARP2CN"/>
</dbReference>
<dbReference type="Gene3D" id="3.40.50.300">
    <property type="entry name" value="P-loop containing nucleotide triphosphate hydrolases"/>
    <property type="match status" value="1"/>
</dbReference>
<name>A0A3P7QI51_DRAME</name>
<evidence type="ECO:0000256" key="4">
    <source>
        <dbReference type="ARBA" id="ARBA00022741"/>
    </source>
</evidence>
<dbReference type="STRING" id="318479.A0A3P7QI51"/>
<dbReference type="GO" id="GO:0000479">
    <property type="term" value="P:endonucleolytic cleavage of tricistronic rRNA transcript (SSU-rRNA, 5.8S rRNA, LSU-rRNA)"/>
    <property type="evidence" value="ECO:0007669"/>
    <property type="project" value="TreeGrafter"/>
</dbReference>
<keyword evidence="7" id="KW-0342">GTP-binding</keyword>
<evidence type="ECO:0000256" key="7">
    <source>
        <dbReference type="ARBA" id="ARBA00023134"/>
    </source>
</evidence>
<dbReference type="OrthoDB" id="10260897at2759"/>
<dbReference type="Pfam" id="PF04950">
    <property type="entry name" value="RIBIOP_C"/>
    <property type="match status" value="1"/>
</dbReference>
<feature type="compositionally biased region" description="Acidic residues" evidence="11">
    <location>
        <begin position="387"/>
        <end position="396"/>
    </location>
</feature>
<dbReference type="InterPro" id="IPR039761">
    <property type="entry name" value="Bms1/Tsr1"/>
</dbReference>
<dbReference type="PANTHER" id="PTHR12858:SF2">
    <property type="entry name" value="RIBOSOME BIOGENESIS PROTEIN BMS1 HOMOLOG"/>
    <property type="match status" value="1"/>
</dbReference>
<feature type="domain" description="Bms1-type G" evidence="12">
    <location>
        <begin position="61"/>
        <end position="225"/>
    </location>
</feature>
<dbReference type="FunFam" id="3.40.50.300:FF:000105">
    <property type="entry name" value="BMS1 ribosome biogenesis factor"/>
    <property type="match status" value="1"/>
</dbReference>
<dbReference type="GO" id="GO:0034511">
    <property type="term" value="F:U3 snoRNA binding"/>
    <property type="evidence" value="ECO:0007669"/>
    <property type="project" value="TreeGrafter"/>
</dbReference>
<dbReference type="InterPro" id="IPR027417">
    <property type="entry name" value="P-loop_NTPase"/>
</dbReference>
<evidence type="ECO:0000256" key="1">
    <source>
        <dbReference type="ARBA" id="ARBA00004604"/>
    </source>
</evidence>
<dbReference type="SMART" id="SM01362">
    <property type="entry name" value="DUF663"/>
    <property type="match status" value="1"/>
</dbReference>
<dbReference type="SMART" id="SM00785">
    <property type="entry name" value="AARP2CN"/>
    <property type="match status" value="1"/>
</dbReference>
<dbReference type="GO" id="GO:0005654">
    <property type="term" value="C:nucleoplasm"/>
    <property type="evidence" value="ECO:0007669"/>
    <property type="project" value="UniProtKB-ARBA"/>
</dbReference>
<keyword evidence="4" id="KW-0547">Nucleotide-binding</keyword>
<dbReference type="PANTHER" id="PTHR12858">
    <property type="entry name" value="RIBOSOME BIOGENESIS PROTEIN"/>
    <property type="match status" value="1"/>
</dbReference>
<keyword evidence="2" id="KW-0690">Ribosome biogenesis</keyword>
<evidence type="ECO:0000256" key="3">
    <source>
        <dbReference type="ARBA" id="ARBA00022553"/>
    </source>
</evidence>
<dbReference type="GO" id="GO:0030686">
    <property type="term" value="C:90S preribosome"/>
    <property type="evidence" value="ECO:0007669"/>
    <property type="project" value="TreeGrafter"/>
</dbReference>
<dbReference type="Proteomes" id="UP000274756">
    <property type="component" value="Unassembled WGS sequence"/>
</dbReference>
<evidence type="ECO:0000313" key="14">
    <source>
        <dbReference type="Proteomes" id="UP000274756"/>
    </source>
</evidence>
<dbReference type="GO" id="GO:0000462">
    <property type="term" value="P:maturation of SSU-rRNA from tricistronic rRNA transcript (SSU-rRNA, 5.8S rRNA, LSU-rRNA)"/>
    <property type="evidence" value="ECO:0007669"/>
    <property type="project" value="TreeGrafter"/>
</dbReference>
<dbReference type="GO" id="GO:0005524">
    <property type="term" value="F:ATP binding"/>
    <property type="evidence" value="ECO:0007669"/>
    <property type="project" value="UniProtKB-KW"/>
</dbReference>
<evidence type="ECO:0000256" key="10">
    <source>
        <dbReference type="ARBA" id="ARBA00061391"/>
    </source>
</evidence>
<evidence type="ECO:0000256" key="6">
    <source>
        <dbReference type="ARBA" id="ARBA00022840"/>
    </source>
</evidence>
<dbReference type="Pfam" id="PF08142">
    <property type="entry name" value="AARP2CN"/>
    <property type="match status" value="1"/>
</dbReference>
<dbReference type="GO" id="GO:0032040">
    <property type="term" value="C:small-subunit processome"/>
    <property type="evidence" value="ECO:0007669"/>
    <property type="project" value="UniProtKB-ARBA"/>
</dbReference>
<reference evidence="13 14" key="1">
    <citation type="submission" date="2018-11" db="EMBL/GenBank/DDBJ databases">
        <authorList>
            <consortium name="Pathogen Informatics"/>
        </authorList>
    </citation>
    <scope>NUCLEOTIDE SEQUENCE [LARGE SCALE GENOMIC DNA]</scope>
</reference>
<evidence type="ECO:0000256" key="8">
    <source>
        <dbReference type="ARBA" id="ARBA00023242"/>
    </source>
</evidence>
<keyword evidence="8" id="KW-0539">Nucleus</keyword>
<dbReference type="InterPro" id="IPR030387">
    <property type="entry name" value="G_Bms1/Tsr1_dom"/>
</dbReference>
<dbReference type="GO" id="GO:0005525">
    <property type="term" value="F:GTP binding"/>
    <property type="evidence" value="ECO:0007669"/>
    <property type="project" value="UniProtKB-KW"/>
</dbReference>
<keyword evidence="14" id="KW-1185">Reference proteome</keyword>
<comment type="subcellular location">
    <subcellularLocation>
        <location evidence="1">Nucleus</location>
        <location evidence="1">Nucleolus</location>
    </subcellularLocation>
</comment>
<keyword evidence="6" id="KW-0067">ATP-binding</keyword>
<comment type="similarity">
    <text evidence="10">Belongs to the TRAFAC class translation factor GTPase superfamily. Bms1-like GTPase family. BMS1 subfamily.</text>
</comment>
<evidence type="ECO:0000256" key="9">
    <source>
        <dbReference type="ARBA" id="ARBA00049117"/>
    </source>
</evidence>
<dbReference type="PROSITE" id="PS51714">
    <property type="entry name" value="G_BMS1"/>
    <property type="match status" value="1"/>
</dbReference>
<keyword evidence="5" id="KW-0378">Hydrolase</keyword>
<gene>
    <name evidence="13" type="ORF">DME_LOCUS4420</name>
</gene>
<dbReference type="EMBL" id="UYYG01001150">
    <property type="protein sequence ID" value="VDN54447.1"/>
    <property type="molecule type" value="Genomic_DNA"/>
</dbReference>
<dbReference type="CDD" id="cd01882">
    <property type="entry name" value="BMS1"/>
    <property type="match status" value="1"/>
</dbReference>
<evidence type="ECO:0000256" key="2">
    <source>
        <dbReference type="ARBA" id="ARBA00022517"/>
    </source>
</evidence>
<keyword evidence="3" id="KW-0597">Phosphoprotein</keyword>
<dbReference type="InterPro" id="IPR037875">
    <property type="entry name" value="Bms1_N"/>
</dbReference>
<evidence type="ECO:0000256" key="11">
    <source>
        <dbReference type="SAM" id="MobiDB-lite"/>
    </source>
</evidence>
<dbReference type="InterPro" id="IPR007034">
    <property type="entry name" value="BMS1_TSR1_C"/>
</dbReference>
<protein>
    <recommendedName>
        <fullName evidence="12">Bms1-type G domain-containing protein</fullName>
    </recommendedName>
</protein>
<feature type="region of interest" description="Disordered" evidence="11">
    <location>
        <begin position="387"/>
        <end position="417"/>
    </location>
</feature>
<accession>A0A3P7QI51</accession>
<evidence type="ECO:0000256" key="5">
    <source>
        <dbReference type="ARBA" id="ARBA00022801"/>
    </source>
</evidence>